<comment type="similarity">
    <text evidence="7">Belongs to the binding-protein-dependent transport system permease family.</text>
</comment>
<evidence type="ECO:0000256" key="3">
    <source>
        <dbReference type="ARBA" id="ARBA00022475"/>
    </source>
</evidence>
<feature type="transmembrane region" description="Helical" evidence="7">
    <location>
        <begin position="261"/>
        <end position="288"/>
    </location>
</feature>
<dbReference type="PROSITE" id="PS50928">
    <property type="entry name" value="ABC_TM1"/>
    <property type="match status" value="1"/>
</dbReference>
<dbReference type="GO" id="GO:0055085">
    <property type="term" value="P:transmembrane transport"/>
    <property type="evidence" value="ECO:0007669"/>
    <property type="project" value="InterPro"/>
</dbReference>
<sequence>MPPLPSHARRHGRLTAIAANVARKTLWMLLVLWGITLISFWVIHLAPGSPTDMETTLNPLAGEAARQRLEALYGLDRPLHVQYADWLLRLLHFDFGNSMSADSRPVLTKIMERLPLTVGMNVTAMVLTLLIAIPVGIISACRRNSLLDRSVTVLVFLGFAMPSFWLALLLMLLFGIELQWLPISGLTSMHYEQLSLWGKFCDLAKHLALPILVYTVGGLAGMSRYMRACMLEVLQQDYILTARAKGLGEKAIIWRHALRNALLPVITLLGLSVPGLIGGSVIIESIFALPGLGQLFYAAVMARDYTMIMGNLVLGAVLTLFGNLLADICYGLADPRIRSAKDNA</sequence>
<comment type="subcellular location">
    <subcellularLocation>
        <location evidence="1 7">Cell membrane</location>
        <topology evidence="1 7">Multi-pass membrane protein</topology>
    </subcellularLocation>
</comment>
<dbReference type="AlphaFoldDB" id="A0AA94L237"/>
<dbReference type="Gene3D" id="1.10.3720.10">
    <property type="entry name" value="MetI-like"/>
    <property type="match status" value="1"/>
</dbReference>
<organism evidence="9 10">
    <name type="scientific">Desulfovibrio desulfuricans</name>
    <dbReference type="NCBI Taxonomy" id="876"/>
    <lineage>
        <taxon>Bacteria</taxon>
        <taxon>Pseudomonadati</taxon>
        <taxon>Thermodesulfobacteriota</taxon>
        <taxon>Desulfovibrionia</taxon>
        <taxon>Desulfovibrionales</taxon>
        <taxon>Desulfovibrionaceae</taxon>
        <taxon>Desulfovibrio</taxon>
    </lineage>
</organism>
<name>A0AA94L237_DESDE</name>
<evidence type="ECO:0000313" key="10">
    <source>
        <dbReference type="Proteomes" id="UP000182680"/>
    </source>
</evidence>
<feature type="domain" description="ABC transmembrane type-1" evidence="8">
    <location>
        <begin position="114"/>
        <end position="326"/>
    </location>
</feature>
<dbReference type="GO" id="GO:0005886">
    <property type="term" value="C:plasma membrane"/>
    <property type="evidence" value="ECO:0007669"/>
    <property type="project" value="UniProtKB-SubCell"/>
</dbReference>
<keyword evidence="5 7" id="KW-1133">Transmembrane helix</keyword>
<comment type="caution">
    <text evidence="9">The sequence shown here is derived from an EMBL/GenBank/DDBJ whole genome shotgun (WGS) entry which is preliminary data.</text>
</comment>
<feature type="transmembrane region" description="Helical" evidence="7">
    <location>
        <begin position="308"/>
        <end position="333"/>
    </location>
</feature>
<protein>
    <submittedName>
        <fullName evidence="9">Peptide/nickel transport system permease protein</fullName>
    </submittedName>
</protein>
<feature type="transmembrane region" description="Helical" evidence="7">
    <location>
        <begin position="196"/>
        <end position="217"/>
    </location>
</feature>
<evidence type="ECO:0000256" key="4">
    <source>
        <dbReference type="ARBA" id="ARBA00022692"/>
    </source>
</evidence>
<feature type="transmembrane region" description="Helical" evidence="7">
    <location>
        <begin position="118"/>
        <end position="141"/>
    </location>
</feature>
<keyword evidence="6 7" id="KW-0472">Membrane</keyword>
<dbReference type="Pfam" id="PF00528">
    <property type="entry name" value="BPD_transp_1"/>
    <property type="match status" value="1"/>
</dbReference>
<proteinExistence type="inferred from homology"/>
<dbReference type="InterPro" id="IPR000515">
    <property type="entry name" value="MetI-like"/>
</dbReference>
<feature type="transmembrane region" description="Helical" evidence="7">
    <location>
        <begin position="21"/>
        <end position="43"/>
    </location>
</feature>
<evidence type="ECO:0000256" key="1">
    <source>
        <dbReference type="ARBA" id="ARBA00004651"/>
    </source>
</evidence>
<dbReference type="EMBL" id="FPIW01000018">
    <property type="protein sequence ID" value="SFW44520.1"/>
    <property type="molecule type" value="Genomic_DNA"/>
</dbReference>
<dbReference type="InterPro" id="IPR035906">
    <property type="entry name" value="MetI-like_sf"/>
</dbReference>
<dbReference type="RefSeq" id="WP_012624843.1">
    <property type="nucleotide sequence ID" value="NZ_FPIW01000018.1"/>
</dbReference>
<evidence type="ECO:0000313" key="9">
    <source>
        <dbReference type="EMBL" id="SFW44520.1"/>
    </source>
</evidence>
<keyword evidence="2 7" id="KW-0813">Transport</keyword>
<evidence type="ECO:0000256" key="7">
    <source>
        <dbReference type="RuleBase" id="RU363032"/>
    </source>
</evidence>
<dbReference type="PANTHER" id="PTHR30465">
    <property type="entry name" value="INNER MEMBRANE ABC TRANSPORTER"/>
    <property type="match status" value="1"/>
</dbReference>
<gene>
    <name evidence="9" type="ORF">SAMN02910291_01324</name>
</gene>
<dbReference type="Proteomes" id="UP000182680">
    <property type="component" value="Unassembled WGS sequence"/>
</dbReference>
<dbReference type="SUPFAM" id="SSF161098">
    <property type="entry name" value="MetI-like"/>
    <property type="match status" value="1"/>
</dbReference>
<keyword evidence="4 7" id="KW-0812">Transmembrane</keyword>
<dbReference type="PANTHER" id="PTHR30465:SF0">
    <property type="entry name" value="OLIGOPEPTIDE TRANSPORT SYSTEM PERMEASE PROTEIN APPB"/>
    <property type="match status" value="1"/>
</dbReference>
<accession>A0AA94L237</accession>
<keyword evidence="3" id="KW-1003">Cell membrane</keyword>
<evidence type="ECO:0000259" key="8">
    <source>
        <dbReference type="PROSITE" id="PS50928"/>
    </source>
</evidence>
<reference evidence="10" key="1">
    <citation type="submission" date="2016-11" db="EMBL/GenBank/DDBJ databases">
        <authorList>
            <person name="Jaros S."/>
            <person name="Januszkiewicz K."/>
            <person name="Wedrychowicz H."/>
        </authorList>
    </citation>
    <scope>NUCLEOTIDE SEQUENCE [LARGE SCALE GENOMIC DNA]</scope>
    <source>
        <strain evidence="10">DSM 7057</strain>
    </source>
</reference>
<dbReference type="CDD" id="cd06261">
    <property type="entry name" value="TM_PBP2"/>
    <property type="match status" value="1"/>
</dbReference>
<evidence type="ECO:0000256" key="2">
    <source>
        <dbReference type="ARBA" id="ARBA00022448"/>
    </source>
</evidence>
<evidence type="ECO:0000256" key="5">
    <source>
        <dbReference type="ARBA" id="ARBA00022989"/>
    </source>
</evidence>
<feature type="transmembrane region" description="Helical" evidence="7">
    <location>
        <begin position="153"/>
        <end position="176"/>
    </location>
</feature>
<evidence type="ECO:0000256" key="6">
    <source>
        <dbReference type="ARBA" id="ARBA00023136"/>
    </source>
</evidence>
<dbReference type="OMA" id="VTDYLWH"/>